<keyword evidence="2" id="KW-1185">Reference proteome</keyword>
<organism evidence="1 2">
    <name type="scientific">Cryptolaemus montrouzieri</name>
    <dbReference type="NCBI Taxonomy" id="559131"/>
    <lineage>
        <taxon>Eukaryota</taxon>
        <taxon>Metazoa</taxon>
        <taxon>Ecdysozoa</taxon>
        <taxon>Arthropoda</taxon>
        <taxon>Hexapoda</taxon>
        <taxon>Insecta</taxon>
        <taxon>Pterygota</taxon>
        <taxon>Neoptera</taxon>
        <taxon>Endopterygota</taxon>
        <taxon>Coleoptera</taxon>
        <taxon>Polyphaga</taxon>
        <taxon>Cucujiformia</taxon>
        <taxon>Coccinelloidea</taxon>
        <taxon>Coccinellidae</taxon>
        <taxon>Scymninae</taxon>
        <taxon>Scymnini</taxon>
        <taxon>Cryptolaemus</taxon>
    </lineage>
</organism>
<accession>A0ABD2NDA5</accession>
<dbReference type="EMBL" id="JABFTP020000103">
    <property type="protein sequence ID" value="KAL3276475.1"/>
    <property type="molecule type" value="Genomic_DNA"/>
</dbReference>
<dbReference type="AlphaFoldDB" id="A0ABD2NDA5"/>
<reference evidence="1 2" key="1">
    <citation type="journal article" date="2021" name="BMC Biol.">
        <title>Horizontally acquired antibacterial genes associated with adaptive radiation of ladybird beetles.</title>
        <authorList>
            <person name="Li H.S."/>
            <person name="Tang X.F."/>
            <person name="Huang Y.H."/>
            <person name="Xu Z.Y."/>
            <person name="Chen M.L."/>
            <person name="Du X.Y."/>
            <person name="Qiu B.Y."/>
            <person name="Chen P.T."/>
            <person name="Zhang W."/>
            <person name="Slipinski A."/>
            <person name="Escalona H.E."/>
            <person name="Waterhouse R.M."/>
            <person name="Zwick A."/>
            <person name="Pang H."/>
        </authorList>
    </citation>
    <scope>NUCLEOTIDE SEQUENCE [LARGE SCALE GENOMIC DNA]</scope>
    <source>
        <strain evidence="1">SYSU2018</strain>
    </source>
</reference>
<protein>
    <submittedName>
        <fullName evidence="1">Uncharacterized protein</fullName>
    </submittedName>
</protein>
<evidence type="ECO:0000313" key="2">
    <source>
        <dbReference type="Proteomes" id="UP001516400"/>
    </source>
</evidence>
<comment type="caution">
    <text evidence="1">The sequence shown here is derived from an EMBL/GenBank/DDBJ whole genome shotgun (WGS) entry which is preliminary data.</text>
</comment>
<name>A0ABD2NDA5_9CUCU</name>
<evidence type="ECO:0000313" key="1">
    <source>
        <dbReference type="EMBL" id="KAL3276475.1"/>
    </source>
</evidence>
<proteinExistence type="predicted"/>
<gene>
    <name evidence="1" type="ORF">HHI36_011856</name>
</gene>
<dbReference type="Proteomes" id="UP001516400">
    <property type="component" value="Unassembled WGS sequence"/>
</dbReference>
<sequence length="135" mass="15678">MQNKVSSRQAKSCFRNAESILTTAVSFFKTDGVCLRERQDEVKKLMKPLIDELYQYIPTPACPIPIICNIGLTSFKMKNIRIVTRLLSNIKEKTNKLLELIVYFKRDVQRCRLNTNRFEEFVNSVRALSISCLKL</sequence>